<dbReference type="InterPro" id="IPR003356">
    <property type="entry name" value="DNA_methylase_A-5"/>
</dbReference>
<dbReference type="SUPFAM" id="SSF116734">
    <property type="entry name" value="DNA methylase specificity domain"/>
    <property type="match status" value="1"/>
</dbReference>
<feature type="domain" description="Type I restriction modification DNA specificity" evidence="4">
    <location>
        <begin position="660"/>
        <end position="810"/>
    </location>
</feature>
<dbReference type="InterPro" id="IPR044946">
    <property type="entry name" value="Restrct_endonuc_typeI_TRD_sf"/>
</dbReference>
<gene>
    <name evidence="7" type="ORF">COX44_01200</name>
</gene>
<dbReference type="PROSITE" id="PS00092">
    <property type="entry name" value="N6_MTASE"/>
    <property type="match status" value="1"/>
</dbReference>
<organism evidence="7 8">
    <name type="scientific">Candidatus Portnoybacteria bacterium CG23_combo_of_CG06-09_8_20_14_all_37_13</name>
    <dbReference type="NCBI Taxonomy" id="1974819"/>
    <lineage>
        <taxon>Bacteria</taxon>
        <taxon>Candidatus Portnoyibacteriota</taxon>
    </lineage>
</organism>
<proteinExistence type="inferred from homology"/>
<accession>A0A2G9YDB5</accession>
<dbReference type="PANTHER" id="PTHR42998">
    <property type="entry name" value="TYPE I RESTRICTION ENZYME HINDVIIP M PROTEIN-RELATED"/>
    <property type="match status" value="1"/>
</dbReference>
<evidence type="ECO:0000259" key="4">
    <source>
        <dbReference type="Pfam" id="PF01420"/>
    </source>
</evidence>
<keyword evidence="7" id="KW-0808">Transferase</keyword>
<dbReference type="GO" id="GO:0003677">
    <property type="term" value="F:DNA binding"/>
    <property type="evidence" value="ECO:0007669"/>
    <property type="project" value="UniProtKB-KW"/>
</dbReference>
<comment type="similarity">
    <text evidence="1">Belongs to the type-I restriction system S methylase family.</text>
</comment>
<dbReference type="EMBL" id="PCRH01000026">
    <property type="protein sequence ID" value="PIP17200.1"/>
    <property type="molecule type" value="Genomic_DNA"/>
</dbReference>
<dbReference type="Gene3D" id="3.90.220.20">
    <property type="entry name" value="DNA methylase specificity domains"/>
    <property type="match status" value="1"/>
</dbReference>
<keyword evidence="3" id="KW-0238">DNA-binding</keyword>
<dbReference type="GO" id="GO:0032259">
    <property type="term" value="P:methylation"/>
    <property type="evidence" value="ECO:0007669"/>
    <property type="project" value="UniProtKB-KW"/>
</dbReference>
<evidence type="ECO:0000256" key="2">
    <source>
        <dbReference type="ARBA" id="ARBA00022747"/>
    </source>
</evidence>
<dbReference type="GO" id="GO:0008170">
    <property type="term" value="F:N-methyltransferase activity"/>
    <property type="evidence" value="ECO:0007669"/>
    <property type="project" value="InterPro"/>
</dbReference>
<dbReference type="GO" id="GO:0009307">
    <property type="term" value="P:DNA restriction-modification system"/>
    <property type="evidence" value="ECO:0007669"/>
    <property type="project" value="UniProtKB-KW"/>
</dbReference>
<dbReference type="InterPro" id="IPR000055">
    <property type="entry name" value="Restrct_endonuc_typeI_TRD"/>
</dbReference>
<dbReference type="InterPro" id="IPR029464">
    <property type="entry name" value="HSDR_N"/>
</dbReference>
<feature type="domain" description="Type I restriction enzyme R protein N-terminal" evidence="6">
    <location>
        <begin position="45"/>
        <end position="158"/>
    </location>
</feature>
<evidence type="ECO:0000313" key="7">
    <source>
        <dbReference type="EMBL" id="PIP17200.1"/>
    </source>
</evidence>
<dbReference type="Pfam" id="PF02384">
    <property type="entry name" value="N6_Mtase"/>
    <property type="match status" value="1"/>
</dbReference>
<evidence type="ECO:0000259" key="5">
    <source>
        <dbReference type="Pfam" id="PF02384"/>
    </source>
</evidence>
<evidence type="ECO:0000256" key="1">
    <source>
        <dbReference type="ARBA" id="ARBA00010923"/>
    </source>
</evidence>
<keyword evidence="2" id="KW-0680">Restriction system</keyword>
<sequence length="828" mass="95083">MSDTNYKSIKEKVKAEPSKKEGVRDYVSGQWVRSGVKEHEEAVNIFSQRLVEELGYSKLQVQTIPQFRVKVSPSGQEKYPVDITVFKDEKKSYDNVFILVECKQPNRKDGRKQLDIYLNLVPSVEIGVWFNGKEHLYLWKTRDSKTQRWAWIEIPDIPKRGQRVEDIGLYKRKNLEAPKNLKAVFNDIRNHLAGNITGITRDEAIAQEIINLLFCKIYDEVNTLQEQQITFRAGVNEPKENVKQRLVNLFEKVKKEYDDVFEKEDLIKFDADSIVYVVGELQKYAIIKAERDAVGDAFEVFIGPALRGGEGQFFTPRNVVRMAIEMLDPNTDDYIIDPACGSGGFLIVALEYVWSKLDKEAERKGWSKELLAVKRRELASKYIAGIDKDSFLAKVTKSYMAIIGDGRGGIFCENSLVPLSEWNQKSRQKINLENFDVLITNPPFGAKIPIRGDRILEQYELGFKWKHDKGTKTWERTNKLQDKQPPQILFIERCLQLLKPGGRMGIVLPEGILGNVDDSYIRKLILEKANLLAVVDLPSETFQPSTATKTCILFLQKKTTNEINKKIYMAIANKVGHNRRGKIIKEDELLDIAACYRNNTSNIDRYFGIGQKDISDFYNFIPRRYYPKLHKSLIDIKKTTKTISLRELKENKTISITKGDEVGSENYTNEGIPFIRTNDIINGIINRNTKQMIDDDLYQDIKKKQDLKAGDILFTKDGKIGIVGMIKEGDQCVIASGITKVRILSETKLNKFYLFAALNSKIVFDQAQARYVTAATIMHLHSERFLDIEVPFLNLAQQNEIGKRIEHIFDLKSKADILLEEEKERFLK</sequence>
<dbReference type="AlphaFoldDB" id="A0A2G9YDB5"/>
<protein>
    <submittedName>
        <fullName evidence="7">N-6 DNA methylase</fullName>
    </submittedName>
</protein>
<dbReference type="InterPro" id="IPR052916">
    <property type="entry name" value="Type-I_RE_MTase_Subunit"/>
</dbReference>
<evidence type="ECO:0000313" key="8">
    <source>
        <dbReference type="Proteomes" id="UP000231480"/>
    </source>
</evidence>
<dbReference type="SUPFAM" id="SSF53335">
    <property type="entry name" value="S-adenosyl-L-methionine-dependent methyltransferases"/>
    <property type="match status" value="1"/>
</dbReference>
<name>A0A2G9YDB5_9BACT</name>
<dbReference type="InterPro" id="IPR029063">
    <property type="entry name" value="SAM-dependent_MTases_sf"/>
</dbReference>
<dbReference type="Gene3D" id="3.40.50.150">
    <property type="entry name" value="Vaccinia Virus protein VP39"/>
    <property type="match status" value="1"/>
</dbReference>
<dbReference type="Proteomes" id="UP000231480">
    <property type="component" value="Unassembled WGS sequence"/>
</dbReference>
<keyword evidence="7" id="KW-0489">Methyltransferase</keyword>
<dbReference type="InterPro" id="IPR002052">
    <property type="entry name" value="DNA_methylase_N6_adenine_CS"/>
</dbReference>
<dbReference type="Pfam" id="PF13588">
    <property type="entry name" value="HSDR_N_2"/>
    <property type="match status" value="1"/>
</dbReference>
<reference evidence="7 8" key="1">
    <citation type="submission" date="2017-09" db="EMBL/GenBank/DDBJ databases">
        <title>Depth-based differentiation of microbial function through sediment-hosted aquifers and enrichment of novel symbionts in the deep terrestrial subsurface.</title>
        <authorList>
            <person name="Probst A.J."/>
            <person name="Ladd B."/>
            <person name="Jarett J.K."/>
            <person name="Geller-Mcgrath D.E."/>
            <person name="Sieber C.M."/>
            <person name="Emerson J.B."/>
            <person name="Anantharaman K."/>
            <person name="Thomas B.C."/>
            <person name="Malmstrom R."/>
            <person name="Stieglmeier M."/>
            <person name="Klingl A."/>
            <person name="Woyke T."/>
            <person name="Ryan C.M."/>
            <person name="Banfield J.F."/>
        </authorList>
    </citation>
    <scope>NUCLEOTIDE SEQUENCE [LARGE SCALE GENOMIC DNA]</scope>
    <source>
        <strain evidence="7">CG23_combo_of_CG06-09_8_20_14_all_37_13</strain>
    </source>
</reference>
<feature type="domain" description="DNA methylase adenine-specific" evidence="5">
    <location>
        <begin position="290"/>
        <end position="604"/>
    </location>
</feature>
<evidence type="ECO:0000256" key="3">
    <source>
        <dbReference type="ARBA" id="ARBA00023125"/>
    </source>
</evidence>
<dbReference type="Pfam" id="PF01420">
    <property type="entry name" value="Methylase_S"/>
    <property type="match status" value="1"/>
</dbReference>
<dbReference type="PANTHER" id="PTHR42998:SF1">
    <property type="entry name" value="TYPE I RESTRICTION ENZYME HINDI METHYLASE SUBUNIT"/>
    <property type="match status" value="1"/>
</dbReference>
<dbReference type="PRINTS" id="PR00507">
    <property type="entry name" value="N12N6MTFRASE"/>
</dbReference>
<comment type="caution">
    <text evidence="7">The sequence shown here is derived from an EMBL/GenBank/DDBJ whole genome shotgun (WGS) entry which is preliminary data.</text>
</comment>
<evidence type="ECO:0000259" key="6">
    <source>
        <dbReference type="Pfam" id="PF13588"/>
    </source>
</evidence>